<sequence length="63" mass="6582">MGQLSEEEQISEAEYRAGASVFESAVVKQPPKPLESEAAGWKDSAAEPAAAAKESGASWMLGD</sequence>
<reference evidence="2 3" key="1">
    <citation type="submission" date="2018-08" db="EMBL/GenBank/DDBJ databases">
        <title>A genome reference for cultivated species of the human gut microbiota.</title>
        <authorList>
            <person name="Zou Y."/>
            <person name="Xue W."/>
            <person name="Luo G."/>
        </authorList>
    </citation>
    <scope>NUCLEOTIDE SEQUENCE [LARGE SCALE GENOMIC DNA]</scope>
    <source>
        <strain evidence="2 3">AF28-26</strain>
    </source>
</reference>
<proteinExistence type="predicted"/>
<dbReference type="AlphaFoldDB" id="A0A412AWF8"/>
<dbReference type="Proteomes" id="UP000284751">
    <property type="component" value="Unassembled WGS sequence"/>
</dbReference>
<dbReference type="EMBL" id="QRTC01000032">
    <property type="protein sequence ID" value="RGQ39584.1"/>
    <property type="molecule type" value="Genomic_DNA"/>
</dbReference>
<organism evidence="2 3">
    <name type="scientific">[Clostridium] leptum</name>
    <dbReference type="NCBI Taxonomy" id="1535"/>
    <lineage>
        <taxon>Bacteria</taxon>
        <taxon>Bacillati</taxon>
        <taxon>Bacillota</taxon>
        <taxon>Clostridia</taxon>
        <taxon>Eubacteriales</taxon>
        <taxon>Oscillospiraceae</taxon>
        <taxon>Oscillospiraceae incertae sedis</taxon>
    </lineage>
</organism>
<evidence type="ECO:0000313" key="3">
    <source>
        <dbReference type="Proteomes" id="UP000284751"/>
    </source>
</evidence>
<evidence type="ECO:0000313" key="2">
    <source>
        <dbReference type="EMBL" id="RGQ39584.1"/>
    </source>
</evidence>
<accession>A0A412AWF8</accession>
<comment type="caution">
    <text evidence="2">The sequence shown here is derived from an EMBL/GenBank/DDBJ whole genome shotgun (WGS) entry which is preliminary data.</text>
</comment>
<feature type="region of interest" description="Disordered" evidence="1">
    <location>
        <begin position="28"/>
        <end position="63"/>
    </location>
</feature>
<feature type="compositionally biased region" description="Low complexity" evidence="1">
    <location>
        <begin position="46"/>
        <end position="63"/>
    </location>
</feature>
<gene>
    <name evidence="2" type="ORF">DWY99_08750</name>
</gene>
<protein>
    <submittedName>
        <fullName evidence="2">Uncharacterized protein</fullName>
    </submittedName>
</protein>
<name>A0A412AWF8_9FIRM</name>
<evidence type="ECO:0000256" key="1">
    <source>
        <dbReference type="SAM" id="MobiDB-lite"/>
    </source>
</evidence>